<protein>
    <submittedName>
        <fullName evidence="1">Uncharacterized protein</fullName>
    </submittedName>
</protein>
<dbReference type="AlphaFoldDB" id="A0A1X7VSN1"/>
<sequence>TSQTGRTFLSLLPGDFDCISWCVISVQTPNRGLGLNCHTGRLRTGLI</sequence>
<evidence type="ECO:0000313" key="1">
    <source>
        <dbReference type="EnsemblMetazoa" id="Aqu2.1.42835_001"/>
    </source>
</evidence>
<organism evidence="1">
    <name type="scientific">Amphimedon queenslandica</name>
    <name type="common">Sponge</name>
    <dbReference type="NCBI Taxonomy" id="400682"/>
    <lineage>
        <taxon>Eukaryota</taxon>
        <taxon>Metazoa</taxon>
        <taxon>Porifera</taxon>
        <taxon>Demospongiae</taxon>
        <taxon>Heteroscleromorpha</taxon>
        <taxon>Haplosclerida</taxon>
        <taxon>Niphatidae</taxon>
        <taxon>Amphimedon</taxon>
    </lineage>
</organism>
<dbReference type="InParanoid" id="A0A1X7VSN1"/>
<dbReference type="EnsemblMetazoa" id="Aqu2.1.42835_001">
    <property type="protein sequence ID" value="Aqu2.1.42835_001"/>
    <property type="gene ID" value="Aqu2.1.42835"/>
</dbReference>
<reference evidence="1" key="1">
    <citation type="submission" date="2017-05" db="UniProtKB">
        <authorList>
            <consortium name="EnsemblMetazoa"/>
        </authorList>
    </citation>
    <scope>IDENTIFICATION</scope>
</reference>
<proteinExistence type="predicted"/>
<name>A0A1X7VSN1_AMPQE</name>
<accession>A0A1X7VSN1</accession>